<sequence length="340" mass="37935">MNERMARQPEDWLRLAETALHIGFWTWTVGDGRLNCSPGFFELVGVNPAGVQLDPTFIEQLVHPKDRLKVEDANELATDCRQADRRFRVIRPDGQLRHLRSQARSFFDREGSVTRVVAVAADVSDGQAIKSRNGNLTALLYNLAKLMDAAFWIADGEGRLIERFSVDEQIELMRKDGLGVSWRDIIHPDDLKRAPDNWRDAVAHNRSFRFDGRMLMSDGQYRALHAAGLPLAPELSTDPFWGGFAAAESHYVSPPTASSESGLQVLSAGQIRACRALLNWTAEILAAKASISLSTVRRLEGNEMSQGQGDSMRLVILAFREAGLKIWRGDDGRFCVTDTN</sequence>
<reference evidence="7 8" key="1">
    <citation type="submission" date="2020-02" db="EMBL/GenBank/DDBJ databases">
        <authorList>
            <person name="Khan S.A."/>
            <person name="Jeon C.O."/>
            <person name="Chun B.H."/>
        </authorList>
    </citation>
    <scope>NUCLEOTIDE SEQUENCE [LARGE SCALE GENOMIC DNA]</scope>
    <source>
        <strain evidence="7 8">H239</strain>
    </source>
</reference>
<dbReference type="EMBL" id="JAALFG010000002">
    <property type="protein sequence ID" value="NGP17898.1"/>
    <property type="molecule type" value="Genomic_DNA"/>
</dbReference>
<reference evidence="7 8" key="2">
    <citation type="submission" date="2020-03" db="EMBL/GenBank/DDBJ databases">
        <title>Devosia chinhatensis sp. nov., isolated from a hexachlorocyclohexane (HCH) dump site in India.</title>
        <authorList>
            <person name="Kumar M."/>
            <person name="Lal R."/>
        </authorList>
    </citation>
    <scope>NUCLEOTIDE SEQUENCE [LARGE SCALE GENOMIC DNA]</scope>
    <source>
        <strain evidence="7 8">H239</strain>
    </source>
</reference>
<keyword evidence="8" id="KW-1185">Reference proteome</keyword>
<accession>A0A6M1SL24</accession>
<dbReference type="InterPro" id="IPR000014">
    <property type="entry name" value="PAS"/>
</dbReference>
<dbReference type="InterPro" id="IPR052162">
    <property type="entry name" value="Sensor_kinase/Photoreceptor"/>
</dbReference>
<dbReference type="InterPro" id="IPR010982">
    <property type="entry name" value="Lambda_DNA-bd_dom_sf"/>
</dbReference>
<keyword evidence="4" id="KW-0808">Transferase</keyword>
<organism evidence="7 8">
    <name type="scientific">Devosia aurantiaca</name>
    <dbReference type="NCBI Taxonomy" id="2714858"/>
    <lineage>
        <taxon>Bacteria</taxon>
        <taxon>Pseudomonadati</taxon>
        <taxon>Pseudomonadota</taxon>
        <taxon>Alphaproteobacteria</taxon>
        <taxon>Hyphomicrobiales</taxon>
        <taxon>Devosiaceae</taxon>
        <taxon>Devosia</taxon>
    </lineage>
</organism>
<dbReference type="CDD" id="cd00130">
    <property type="entry name" value="PAS"/>
    <property type="match status" value="1"/>
</dbReference>
<dbReference type="AlphaFoldDB" id="A0A6M1SL24"/>
<comment type="caution">
    <text evidence="7">The sequence shown here is derived from an EMBL/GenBank/DDBJ whole genome shotgun (WGS) entry which is preliminary data.</text>
</comment>
<dbReference type="GO" id="GO:0004673">
    <property type="term" value="F:protein histidine kinase activity"/>
    <property type="evidence" value="ECO:0007669"/>
    <property type="project" value="UniProtKB-EC"/>
</dbReference>
<dbReference type="SUPFAM" id="SSF55785">
    <property type="entry name" value="PYP-like sensor domain (PAS domain)"/>
    <property type="match status" value="2"/>
</dbReference>
<dbReference type="Pfam" id="PF08447">
    <property type="entry name" value="PAS_3"/>
    <property type="match status" value="2"/>
</dbReference>
<dbReference type="GO" id="GO:0003677">
    <property type="term" value="F:DNA binding"/>
    <property type="evidence" value="ECO:0007669"/>
    <property type="project" value="InterPro"/>
</dbReference>
<dbReference type="SMART" id="SM00086">
    <property type="entry name" value="PAC"/>
    <property type="match status" value="1"/>
</dbReference>
<dbReference type="InterPro" id="IPR000700">
    <property type="entry name" value="PAS-assoc_C"/>
</dbReference>
<proteinExistence type="predicted"/>
<evidence type="ECO:0000256" key="4">
    <source>
        <dbReference type="ARBA" id="ARBA00022679"/>
    </source>
</evidence>
<dbReference type="Gene3D" id="3.30.450.20">
    <property type="entry name" value="PAS domain"/>
    <property type="match status" value="2"/>
</dbReference>
<keyword evidence="5" id="KW-0418">Kinase</keyword>
<evidence type="ECO:0000313" key="7">
    <source>
        <dbReference type="EMBL" id="NGP17898.1"/>
    </source>
</evidence>
<evidence type="ECO:0000256" key="5">
    <source>
        <dbReference type="ARBA" id="ARBA00022777"/>
    </source>
</evidence>
<comment type="catalytic activity">
    <reaction evidence="1">
        <text>ATP + protein L-histidine = ADP + protein N-phospho-L-histidine.</text>
        <dbReference type="EC" id="2.7.13.3"/>
    </reaction>
</comment>
<dbReference type="PROSITE" id="PS50113">
    <property type="entry name" value="PAC"/>
    <property type="match status" value="1"/>
</dbReference>
<gene>
    <name evidence="7" type="ORF">G5575_09745</name>
</gene>
<dbReference type="PANTHER" id="PTHR43304">
    <property type="entry name" value="PHYTOCHROME-LIKE PROTEIN CPH1"/>
    <property type="match status" value="1"/>
</dbReference>
<evidence type="ECO:0000259" key="6">
    <source>
        <dbReference type="PROSITE" id="PS50113"/>
    </source>
</evidence>
<dbReference type="InterPro" id="IPR001610">
    <property type="entry name" value="PAC"/>
</dbReference>
<dbReference type="InterPro" id="IPR013655">
    <property type="entry name" value="PAS_fold_3"/>
</dbReference>
<keyword evidence="3" id="KW-0597">Phosphoprotein</keyword>
<dbReference type="SUPFAM" id="SSF47413">
    <property type="entry name" value="lambda repressor-like DNA-binding domains"/>
    <property type="match status" value="1"/>
</dbReference>
<dbReference type="PANTHER" id="PTHR43304:SF1">
    <property type="entry name" value="PAC DOMAIN-CONTAINING PROTEIN"/>
    <property type="match status" value="1"/>
</dbReference>
<dbReference type="InterPro" id="IPR035965">
    <property type="entry name" value="PAS-like_dom_sf"/>
</dbReference>
<feature type="domain" description="PAC" evidence="6">
    <location>
        <begin position="83"/>
        <end position="135"/>
    </location>
</feature>
<dbReference type="Gene3D" id="2.10.70.100">
    <property type="match status" value="1"/>
</dbReference>
<protein>
    <recommendedName>
        <fullName evidence="2">histidine kinase</fullName>
        <ecNumber evidence="2">2.7.13.3</ecNumber>
    </recommendedName>
</protein>
<evidence type="ECO:0000313" key="8">
    <source>
        <dbReference type="Proteomes" id="UP000474802"/>
    </source>
</evidence>
<evidence type="ECO:0000256" key="2">
    <source>
        <dbReference type="ARBA" id="ARBA00012438"/>
    </source>
</evidence>
<dbReference type="Proteomes" id="UP000474802">
    <property type="component" value="Unassembled WGS sequence"/>
</dbReference>
<dbReference type="Gene3D" id="1.10.260.40">
    <property type="entry name" value="lambda repressor-like DNA-binding domains"/>
    <property type="match status" value="1"/>
</dbReference>
<dbReference type="EC" id="2.7.13.3" evidence="2"/>
<evidence type="ECO:0000256" key="1">
    <source>
        <dbReference type="ARBA" id="ARBA00000085"/>
    </source>
</evidence>
<evidence type="ECO:0000256" key="3">
    <source>
        <dbReference type="ARBA" id="ARBA00022553"/>
    </source>
</evidence>
<name>A0A6M1SL24_9HYPH</name>
<dbReference type="RefSeq" id="WP_164534145.1">
    <property type="nucleotide sequence ID" value="NZ_JAALFG010000002.1"/>
</dbReference>